<keyword evidence="5 7" id="KW-0012">Acyltransferase</keyword>
<accession>A0A7W9L313</accession>
<dbReference type="EC" id="2.3.1.51" evidence="7"/>
<dbReference type="Proteomes" id="UP000523821">
    <property type="component" value="Unassembled WGS sequence"/>
</dbReference>
<keyword evidence="3 7" id="KW-0808">Transferase</keyword>
<keyword evidence="4" id="KW-0443">Lipid metabolism</keyword>
<evidence type="ECO:0000256" key="3">
    <source>
        <dbReference type="ARBA" id="ARBA00022679"/>
    </source>
</evidence>
<organism evidence="7 8">
    <name type="scientific">Prosthecomicrobium pneumaticum</name>
    <dbReference type="NCBI Taxonomy" id="81895"/>
    <lineage>
        <taxon>Bacteria</taxon>
        <taxon>Pseudomonadati</taxon>
        <taxon>Pseudomonadota</taxon>
        <taxon>Alphaproteobacteria</taxon>
        <taxon>Hyphomicrobiales</taxon>
        <taxon>Kaistiaceae</taxon>
        <taxon>Prosthecomicrobium</taxon>
    </lineage>
</organism>
<evidence type="ECO:0000256" key="5">
    <source>
        <dbReference type="ARBA" id="ARBA00023315"/>
    </source>
</evidence>
<dbReference type="PANTHER" id="PTHR10434:SF64">
    <property type="entry name" value="1-ACYL-SN-GLYCEROL-3-PHOSPHATE ACYLTRANSFERASE-RELATED"/>
    <property type="match status" value="1"/>
</dbReference>
<dbReference type="SUPFAM" id="SSF69593">
    <property type="entry name" value="Glycerol-3-phosphate (1)-acyltransferase"/>
    <property type="match status" value="1"/>
</dbReference>
<protein>
    <submittedName>
        <fullName evidence="7">1-acyl-sn-glycerol-3-phosphate acyltransferase</fullName>
        <ecNumber evidence="7">2.3.1.51</ecNumber>
    </submittedName>
</protein>
<comment type="pathway">
    <text evidence="1">Lipid metabolism.</text>
</comment>
<dbReference type="EMBL" id="JACHOO010000006">
    <property type="protein sequence ID" value="MBB5754041.1"/>
    <property type="molecule type" value="Genomic_DNA"/>
</dbReference>
<name>A0A7W9L313_9HYPH</name>
<keyword evidence="8" id="KW-1185">Reference proteome</keyword>
<evidence type="ECO:0000256" key="4">
    <source>
        <dbReference type="ARBA" id="ARBA00023098"/>
    </source>
</evidence>
<dbReference type="GO" id="GO:0003841">
    <property type="term" value="F:1-acylglycerol-3-phosphate O-acyltransferase activity"/>
    <property type="evidence" value="ECO:0007669"/>
    <property type="project" value="UniProtKB-EC"/>
</dbReference>
<evidence type="ECO:0000313" key="7">
    <source>
        <dbReference type="EMBL" id="MBB5754041.1"/>
    </source>
</evidence>
<evidence type="ECO:0000256" key="2">
    <source>
        <dbReference type="ARBA" id="ARBA00022516"/>
    </source>
</evidence>
<reference evidence="7 8" key="1">
    <citation type="submission" date="2020-08" db="EMBL/GenBank/DDBJ databases">
        <title>Genomic Encyclopedia of Type Strains, Phase IV (KMG-IV): sequencing the most valuable type-strain genomes for metagenomic binning, comparative biology and taxonomic classification.</title>
        <authorList>
            <person name="Goeker M."/>
        </authorList>
    </citation>
    <scope>NUCLEOTIDE SEQUENCE [LARGE SCALE GENOMIC DNA]</scope>
    <source>
        <strain evidence="7 8">DSM 16268</strain>
    </source>
</reference>
<evidence type="ECO:0000313" key="8">
    <source>
        <dbReference type="Proteomes" id="UP000523821"/>
    </source>
</evidence>
<dbReference type="AlphaFoldDB" id="A0A7W9L313"/>
<dbReference type="CDD" id="cd07989">
    <property type="entry name" value="LPLAT_AGPAT-like"/>
    <property type="match status" value="1"/>
</dbReference>
<dbReference type="SMART" id="SM00563">
    <property type="entry name" value="PlsC"/>
    <property type="match status" value="1"/>
</dbReference>
<keyword evidence="2" id="KW-0444">Lipid biosynthesis</keyword>
<proteinExistence type="predicted"/>
<feature type="domain" description="Phospholipid/glycerol acyltransferase" evidence="6">
    <location>
        <begin position="66"/>
        <end position="183"/>
    </location>
</feature>
<dbReference type="GO" id="GO:0006654">
    <property type="term" value="P:phosphatidic acid biosynthetic process"/>
    <property type="evidence" value="ECO:0007669"/>
    <property type="project" value="TreeGrafter"/>
</dbReference>
<dbReference type="RefSeq" id="WP_183857385.1">
    <property type="nucleotide sequence ID" value="NZ_JACHOO010000006.1"/>
</dbReference>
<evidence type="ECO:0000259" key="6">
    <source>
        <dbReference type="SMART" id="SM00563"/>
    </source>
</evidence>
<evidence type="ECO:0000256" key="1">
    <source>
        <dbReference type="ARBA" id="ARBA00005189"/>
    </source>
</evidence>
<dbReference type="PANTHER" id="PTHR10434">
    <property type="entry name" value="1-ACYL-SN-GLYCEROL-3-PHOSPHATE ACYLTRANSFERASE"/>
    <property type="match status" value="1"/>
</dbReference>
<comment type="caution">
    <text evidence="7">The sequence shown here is derived from an EMBL/GenBank/DDBJ whole genome shotgun (WGS) entry which is preliminary data.</text>
</comment>
<dbReference type="Pfam" id="PF01553">
    <property type="entry name" value="Acyltransferase"/>
    <property type="match status" value="1"/>
</dbReference>
<sequence length="277" mass="29678">MRTVRLALVVAGLVLLTLVLLPVQLVAIRRRAPLAARVPHWWHRVAARLVGLRVRVEGVPARGGPVLLLSNHVSWLDIVTLSAVMPVSFVAKAEVNGWPVVKWLARLQRTVFVDRTRRSAAGDSAGRIAERLHRGEAIVLFPEGTTGDGYEVLPFRSALVGAARDAAADGAAITVQPVAVVYRGFHGLPMSRAEMPRVAWYGGMDLASHLGRLVGDGGADAVVAFGRPVAFGAGADRKRIAAEAEREVRTMVRAVRARRPIPAPPAAGVLLNPAETR</sequence>
<dbReference type="InterPro" id="IPR002123">
    <property type="entry name" value="Plipid/glycerol_acylTrfase"/>
</dbReference>
<gene>
    <name evidence="7" type="ORF">GGQ63_003116</name>
</gene>